<dbReference type="Proteomes" id="UP000007463">
    <property type="component" value="Chromosome"/>
</dbReference>
<feature type="transmembrane region" description="Helical" evidence="1">
    <location>
        <begin position="37"/>
        <end position="57"/>
    </location>
</feature>
<protein>
    <submittedName>
        <fullName evidence="2">Uncharacterized protein</fullName>
    </submittedName>
</protein>
<evidence type="ECO:0000313" key="3">
    <source>
        <dbReference type="Proteomes" id="UP000007463"/>
    </source>
</evidence>
<name>F2IEW2_FLUTR</name>
<feature type="transmembrane region" description="Helical" evidence="1">
    <location>
        <begin position="9"/>
        <end position="25"/>
    </location>
</feature>
<reference evidence="2 3" key="1">
    <citation type="journal article" date="2011" name="Stand. Genomic Sci.">
        <title>Complete genome sequence of the gliding freshwater bacterium Fluviicola taffensis type strain (RW262).</title>
        <authorList>
            <person name="Woyke T."/>
            <person name="Chertkov O."/>
            <person name="Lapidus A."/>
            <person name="Nolan M."/>
            <person name="Lucas S."/>
            <person name="Del Rio T.G."/>
            <person name="Tice H."/>
            <person name="Cheng J.F."/>
            <person name="Tapia R."/>
            <person name="Han C."/>
            <person name="Goodwin L."/>
            <person name="Pitluck S."/>
            <person name="Liolios K."/>
            <person name="Pagani I."/>
            <person name="Ivanova N."/>
            <person name="Huntemann M."/>
            <person name="Mavromatis K."/>
            <person name="Mikhailova N."/>
            <person name="Pati A."/>
            <person name="Chen A."/>
            <person name="Palaniappan K."/>
            <person name="Land M."/>
            <person name="Hauser L."/>
            <person name="Brambilla E.M."/>
            <person name="Rohde M."/>
            <person name="Mwirichia R."/>
            <person name="Sikorski J."/>
            <person name="Tindall B.J."/>
            <person name="Goker M."/>
            <person name="Bristow J."/>
            <person name="Eisen J.A."/>
            <person name="Markowitz V."/>
            <person name="Hugenholtz P."/>
            <person name="Klenk H.P."/>
            <person name="Kyrpides N.C."/>
        </authorList>
    </citation>
    <scope>NUCLEOTIDE SEQUENCE [LARGE SCALE GENOMIC DNA]</scope>
    <source>
        <strain evidence="3">DSM 16823 / RW262 / RW262</strain>
    </source>
</reference>
<dbReference type="EMBL" id="CP002542">
    <property type="protein sequence ID" value="AEA45679.1"/>
    <property type="molecule type" value="Genomic_DNA"/>
</dbReference>
<dbReference type="RefSeq" id="WP_013688442.1">
    <property type="nucleotide sequence ID" value="NC_015321.1"/>
</dbReference>
<accession>F2IEW2</accession>
<dbReference type="AlphaFoldDB" id="F2IEW2"/>
<reference evidence="3" key="2">
    <citation type="submission" date="2011-02" db="EMBL/GenBank/DDBJ databases">
        <title>The complete genome of Fluviicola taffensis DSM 16823.</title>
        <authorList>
            <consortium name="US DOE Joint Genome Institute (JGI-PGF)"/>
            <person name="Lucas S."/>
            <person name="Copeland A."/>
            <person name="Lapidus A."/>
            <person name="Bruce D."/>
            <person name="Goodwin L."/>
            <person name="Pitluck S."/>
            <person name="Kyrpides N."/>
            <person name="Mavromatis K."/>
            <person name="Ivanova N."/>
            <person name="Mikhailova N."/>
            <person name="Pagani I."/>
            <person name="Chertkov O."/>
            <person name="Detter J.C."/>
            <person name="Han C."/>
            <person name="Tapia R."/>
            <person name="Land M."/>
            <person name="Hauser L."/>
            <person name="Markowitz V."/>
            <person name="Cheng J.-F."/>
            <person name="Hugenholtz P."/>
            <person name="Woyke T."/>
            <person name="Wu D."/>
            <person name="Tindall B."/>
            <person name="Pomrenke H.G."/>
            <person name="Brambilla E."/>
            <person name="Klenk H.-P."/>
            <person name="Eisen J.A."/>
        </authorList>
    </citation>
    <scope>NUCLEOTIDE SEQUENCE [LARGE SCALE GENOMIC DNA]</scope>
    <source>
        <strain evidence="3">DSM 16823 / RW262 / RW262</strain>
    </source>
</reference>
<evidence type="ECO:0000313" key="2">
    <source>
        <dbReference type="EMBL" id="AEA45679.1"/>
    </source>
</evidence>
<keyword evidence="1" id="KW-0812">Transmembrane</keyword>
<dbReference type="STRING" id="755732.Fluta_3711"/>
<organism evidence="2 3">
    <name type="scientific">Fluviicola taffensis (strain DSM 16823 / NCIMB 13979 / RW262)</name>
    <dbReference type="NCBI Taxonomy" id="755732"/>
    <lineage>
        <taxon>Bacteria</taxon>
        <taxon>Pseudomonadati</taxon>
        <taxon>Bacteroidota</taxon>
        <taxon>Flavobacteriia</taxon>
        <taxon>Flavobacteriales</taxon>
        <taxon>Crocinitomicaceae</taxon>
        <taxon>Fluviicola</taxon>
    </lineage>
</organism>
<dbReference type="KEGG" id="fte:Fluta_3711"/>
<evidence type="ECO:0000256" key="1">
    <source>
        <dbReference type="SAM" id="Phobius"/>
    </source>
</evidence>
<keyword evidence="1" id="KW-0472">Membrane</keyword>
<keyword evidence="3" id="KW-1185">Reference proteome</keyword>
<sequence>MKEILSRKTSNSLIILGVLSTYFGYSHDSSSFIPAEIKYAVGIIALVLGVLGQILNFKNSRNIK</sequence>
<gene>
    <name evidence="2" type="ordered locus">Fluta_3711</name>
</gene>
<dbReference type="HOGENOM" id="CLU_2861205_0_0_10"/>
<proteinExistence type="predicted"/>
<keyword evidence="1" id="KW-1133">Transmembrane helix</keyword>